<dbReference type="KEGG" id="copr:Cop2CBH44_01720"/>
<organism evidence="1 2">
    <name type="scientific">Coprobacter secundus subsp. similis</name>
    <dbReference type="NCBI Taxonomy" id="2751153"/>
    <lineage>
        <taxon>Bacteria</taxon>
        <taxon>Pseudomonadati</taxon>
        <taxon>Bacteroidota</taxon>
        <taxon>Bacteroidia</taxon>
        <taxon>Bacteroidales</taxon>
        <taxon>Barnesiellaceae</taxon>
        <taxon>Coprobacter</taxon>
    </lineage>
</organism>
<name>A0A7G1HQ52_9BACT</name>
<proteinExistence type="predicted"/>
<protein>
    <submittedName>
        <fullName evidence="1">Uncharacterized protein</fullName>
    </submittedName>
</protein>
<dbReference type="Proteomes" id="UP000594042">
    <property type="component" value="Chromosome"/>
</dbReference>
<dbReference type="EMBL" id="AP023322">
    <property type="protein sequence ID" value="BCI61819.1"/>
    <property type="molecule type" value="Genomic_DNA"/>
</dbReference>
<accession>A0A7G1HQ52</accession>
<dbReference type="RefSeq" id="WP_246469154.1">
    <property type="nucleotide sequence ID" value="NZ_AP023322.1"/>
</dbReference>
<evidence type="ECO:0000313" key="1">
    <source>
        <dbReference type="EMBL" id="BCI61819.1"/>
    </source>
</evidence>
<reference evidence="2" key="1">
    <citation type="submission" date="2020-07" db="EMBL/GenBank/DDBJ databases">
        <title>Complete genome sequencing of Coprobacter sp. strain 2CBH44.</title>
        <authorList>
            <person name="Sakamoto M."/>
            <person name="Murakami T."/>
            <person name="Mori H."/>
        </authorList>
    </citation>
    <scope>NUCLEOTIDE SEQUENCE [LARGE SCALE GENOMIC DNA]</scope>
    <source>
        <strain evidence="2">2CBH44</strain>
    </source>
</reference>
<gene>
    <name evidence="1" type="ORF">Cop2CBH44_01720</name>
</gene>
<keyword evidence="2" id="KW-1185">Reference proteome</keyword>
<evidence type="ECO:0000313" key="2">
    <source>
        <dbReference type="Proteomes" id="UP000594042"/>
    </source>
</evidence>
<sequence>MEEMEENVPADVMPDLRINGKDAFAEWGVHMGEGFLDTLFAPPKLKDFIENQSRQIDGKVVLHGIPKLDARDLTLAFTVEGTDEADYWKKYMAFVEVLKAGLVVVDIPGFPSSGGGASRSFKLTYKSSQSYAMNAGRTFAKLSVKFNEANPADTGDVSGGGV</sequence>
<dbReference type="AlphaFoldDB" id="A0A7G1HQ52"/>